<accession>K4LKT9</accession>
<organism evidence="4 5">
    <name type="scientific">Thermacetogenium phaeum (strain ATCC BAA-254 / DSM 26808 / PB)</name>
    <dbReference type="NCBI Taxonomy" id="1089553"/>
    <lineage>
        <taxon>Bacteria</taxon>
        <taxon>Bacillati</taxon>
        <taxon>Bacillota</taxon>
        <taxon>Clostridia</taxon>
        <taxon>Thermoanaerobacterales</taxon>
        <taxon>Thermoanaerobacteraceae</taxon>
        <taxon>Thermacetogenium</taxon>
    </lineage>
</organism>
<dbReference type="InterPro" id="IPR003672">
    <property type="entry name" value="CobN/Mg_chltase"/>
</dbReference>
<dbReference type="STRING" id="1089553.Tph_c25130"/>
<proteinExistence type="predicted"/>
<dbReference type="GO" id="GO:0016851">
    <property type="term" value="F:magnesium chelatase activity"/>
    <property type="evidence" value="ECO:0007669"/>
    <property type="project" value="UniProtKB-EC"/>
</dbReference>
<dbReference type="EMBL" id="CP003732">
    <property type="protein sequence ID" value="AFV12687.1"/>
    <property type="molecule type" value="Genomic_DNA"/>
</dbReference>
<keyword evidence="2" id="KW-0732">Signal</keyword>
<dbReference type="HOGENOM" id="CLU_581285_0_0_9"/>
<keyword evidence="5" id="KW-1185">Reference proteome</keyword>
<evidence type="ECO:0000259" key="3">
    <source>
        <dbReference type="Pfam" id="PF02514"/>
    </source>
</evidence>
<gene>
    <name evidence="4" type="ordered locus">Tph_c25130</name>
</gene>
<feature type="chain" id="PRO_5039660881" evidence="2">
    <location>
        <begin position="22"/>
        <end position="470"/>
    </location>
</feature>
<name>K4LKT9_THEPS</name>
<evidence type="ECO:0000256" key="1">
    <source>
        <dbReference type="SAM" id="MobiDB-lite"/>
    </source>
</evidence>
<dbReference type="OrthoDB" id="9757976at2"/>
<dbReference type="AlphaFoldDB" id="K4LKT9"/>
<dbReference type="KEGG" id="tpz:Tph_c25130"/>
<feature type="compositionally biased region" description="Low complexity" evidence="1">
    <location>
        <begin position="392"/>
        <end position="405"/>
    </location>
</feature>
<feature type="domain" description="CobN/magnesium chelatase" evidence="3">
    <location>
        <begin position="43"/>
        <end position="330"/>
    </location>
</feature>
<dbReference type="PANTHER" id="PTHR44119">
    <property type="entry name" value="MAGNESIUM-CHELATASE SUBUNIT CHLH, CHLOROPLASTIC"/>
    <property type="match status" value="1"/>
</dbReference>
<dbReference type="Proteomes" id="UP000000467">
    <property type="component" value="Chromosome"/>
</dbReference>
<dbReference type="PANTHER" id="PTHR44119:SF1">
    <property type="entry name" value="MAGNESIUM-CHELATASE SUBUNIT CHLH, CHLOROPLASTIC"/>
    <property type="match status" value="1"/>
</dbReference>
<reference evidence="4 5" key="1">
    <citation type="journal article" date="2012" name="BMC Genomics">
        <title>Genome-guided analysis of physiological and morphological traits of the fermentative acetate oxidizer Thermacetogenium phaeum.</title>
        <authorList>
            <person name="Oehler D."/>
            <person name="Poehlein A."/>
            <person name="Leimbach A."/>
            <person name="Muller N."/>
            <person name="Daniel R."/>
            <person name="Gottschalk G."/>
            <person name="Schink B."/>
        </authorList>
    </citation>
    <scope>NUCLEOTIDE SEQUENCE [LARGE SCALE GENOMIC DNA]</scope>
    <source>
        <strain evidence="5">ATCC BAA-254 / DSM 26808 / PB</strain>
    </source>
</reference>
<keyword evidence="4" id="KW-0436">Ligase</keyword>
<dbReference type="RefSeq" id="WP_015051549.1">
    <property type="nucleotide sequence ID" value="NC_018870.1"/>
</dbReference>
<evidence type="ECO:0000256" key="2">
    <source>
        <dbReference type="SAM" id="SignalP"/>
    </source>
</evidence>
<feature type="region of interest" description="Disordered" evidence="1">
    <location>
        <begin position="334"/>
        <end position="411"/>
    </location>
</feature>
<dbReference type="eggNOG" id="COG1429">
    <property type="taxonomic scope" value="Bacteria"/>
</dbReference>
<dbReference type="Pfam" id="PF02514">
    <property type="entry name" value="CobN-Mg_chel"/>
    <property type="match status" value="1"/>
</dbReference>
<evidence type="ECO:0000313" key="5">
    <source>
        <dbReference type="Proteomes" id="UP000000467"/>
    </source>
</evidence>
<sequence length="470" mass="51048">MRRWKWILLLFAVYLFATCFASPALGQSDLGVFRFDEKIKKETIDPERYPSREAYAAGEKLAREAVKKFKAEKGSYPPRVAAVVWGKETAGREGPMVSFALALLGVRPRWDPSGKVIGLELISSSELGRPRTDVITITTGLFRDLFKDQVIMLDRAHRLALAASYQSITSAYPELQVALDASLAPLEKAGLLVKGREPLDSNYVATCWIIAVHEFLAKGHQPEEAGELATARIFAPPAGEFGSGVTLIGSPQDPEKVADRFVNRLGNIYSETEWGTNRPEVFKELLKACKVLFHCYSESPILDQDDLPLEYTYVPGLKVALEKWGGGEVEKITGTIHGLQGGGTGEEQGQAEGSGTGGEQEKVEGSRVRLGEKGATPVAQKESSAEGKKPVQTSSQQQASSAPSSLRAPEAQPGARIFEIEPVPSPATNSQEQASCWSTVGILLALFAVGGVKGLLRHRREFAQVHLISF</sequence>
<evidence type="ECO:0000313" key="4">
    <source>
        <dbReference type="EMBL" id="AFV12687.1"/>
    </source>
</evidence>
<feature type="compositionally biased region" description="Gly residues" evidence="1">
    <location>
        <begin position="339"/>
        <end position="358"/>
    </location>
</feature>
<dbReference type="EC" id="6.6.1.1" evidence="4"/>
<protein>
    <submittedName>
        <fullName evidence="4">Putative magnesium chelatase</fullName>
        <ecNumber evidence="4">6.6.1.1</ecNumber>
    </submittedName>
</protein>
<feature type="signal peptide" evidence="2">
    <location>
        <begin position="1"/>
        <end position="21"/>
    </location>
</feature>
<feature type="compositionally biased region" description="Basic and acidic residues" evidence="1">
    <location>
        <begin position="359"/>
        <end position="372"/>
    </location>
</feature>